<name>A0AAE2RBC4_AGRVI</name>
<evidence type="ECO:0000259" key="1">
    <source>
        <dbReference type="Pfam" id="PF05050"/>
    </source>
</evidence>
<accession>A0AAE2RBC4</accession>
<proteinExistence type="predicted"/>
<feature type="domain" description="Methyltransferase FkbM" evidence="1">
    <location>
        <begin position="65"/>
        <end position="203"/>
    </location>
</feature>
<gene>
    <name evidence="2" type="ORF">IEI95_004510</name>
</gene>
<keyword evidence="2" id="KW-0489">Methyltransferase</keyword>
<dbReference type="NCBIfam" id="TIGR01444">
    <property type="entry name" value="fkbM_fam"/>
    <property type="match status" value="1"/>
</dbReference>
<dbReference type="SUPFAM" id="SSF53335">
    <property type="entry name" value="S-adenosyl-L-methionine-dependent methyltransferases"/>
    <property type="match status" value="1"/>
</dbReference>
<keyword evidence="2" id="KW-0808">Transferase</keyword>
<dbReference type="RefSeq" id="WP_194416024.1">
    <property type="nucleotide sequence ID" value="NZ_JACXXJ020000003.1"/>
</dbReference>
<comment type="caution">
    <text evidence="2">The sequence shown here is derived from an EMBL/GenBank/DDBJ whole genome shotgun (WGS) entry which is preliminary data.</text>
</comment>
<dbReference type="Proteomes" id="UP000655037">
    <property type="component" value="Unassembled WGS sequence"/>
</dbReference>
<organism evidence="2 3">
    <name type="scientific">Agrobacterium vitis</name>
    <name type="common">Rhizobium vitis</name>
    <dbReference type="NCBI Taxonomy" id="373"/>
    <lineage>
        <taxon>Bacteria</taxon>
        <taxon>Pseudomonadati</taxon>
        <taxon>Pseudomonadota</taxon>
        <taxon>Alphaproteobacteria</taxon>
        <taxon>Hyphomicrobiales</taxon>
        <taxon>Rhizobiaceae</taxon>
        <taxon>Rhizobium/Agrobacterium group</taxon>
        <taxon>Agrobacterium</taxon>
    </lineage>
</organism>
<protein>
    <submittedName>
        <fullName evidence="2">FkbM family methyltransferase</fullName>
    </submittedName>
</protein>
<dbReference type="EMBL" id="JACXXJ020000003">
    <property type="protein sequence ID" value="MBF2713516.1"/>
    <property type="molecule type" value="Genomic_DNA"/>
</dbReference>
<dbReference type="Gene3D" id="3.40.50.150">
    <property type="entry name" value="Vaccinia Virus protein VP39"/>
    <property type="match status" value="1"/>
</dbReference>
<dbReference type="Pfam" id="PF05050">
    <property type="entry name" value="Methyltransf_21"/>
    <property type="match status" value="1"/>
</dbReference>
<sequence>MLNVHGVSVPLAPDDVSPVIWEALTSSSYEAKEAKWVSRAVRQNDRILELGSGLGVITSLIARVPGVQVWAFEANPVTAALAHRVIAANDIANVVLQHGLLTAGIPQSYSFYIRKDLWMSSMDINQGPYERKISITSQNIDDFIETYAINVLVMDIEGAERDLLGNAALIGIERIFLELHDHLYGLSGVRDITMALASKGFSYDPRGSNGPCVLFAKDDGAREYEAELEKFDCVG</sequence>
<dbReference type="InterPro" id="IPR006342">
    <property type="entry name" value="FkbM_mtfrase"/>
</dbReference>
<dbReference type="GO" id="GO:0008168">
    <property type="term" value="F:methyltransferase activity"/>
    <property type="evidence" value="ECO:0007669"/>
    <property type="project" value="UniProtKB-KW"/>
</dbReference>
<reference evidence="2" key="1">
    <citation type="submission" date="2020-11" db="EMBL/GenBank/DDBJ databases">
        <title>Agrobacterium vitis strain K377 genome.</title>
        <authorList>
            <person name="Xi H."/>
        </authorList>
    </citation>
    <scope>NUCLEOTIDE SEQUENCE</scope>
    <source>
        <strain evidence="2">K377</strain>
    </source>
</reference>
<dbReference type="InterPro" id="IPR029063">
    <property type="entry name" value="SAM-dependent_MTases_sf"/>
</dbReference>
<evidence type="ECO:0000313" key="3">
    <source>
        <dbReference type="Proteomes" id="UP000655037"/>
    </source>
</evidence>
<dbReference type="CDD" id="cd02440">
    <property type="entry name" value="AdoMet_MTases"/>
    <property type="match status" value="1"/>
</dbReference>
<evidence type="ECO:0000313" key="2">
    <source>
        <dbReference type="EMBL" id="MBF2713516.1"/>
    </source>
</evidence>
<dbReference type="GO" id="GO:0032259">
    <property type="term" value="P:methylation"/>
    <property type="evidence" value="ECO:0007669"/>
    <property type="project" value="UniProtKB-KW"/>
</dbReference>
<dbReference type="AlphaFoldDB" id="A0AAE2RBC4"/>